<evidence type="ECO:0000256" key="5">
    <source>
        <dbReference type="ARBA" id="ARBA00022692"/>
    </source>
</evidence>
<feature type="transmembrane region" description="Helical" evidence="8">
    <location>
        <begin position="44"/>
        <end position="65"/>
    </location>
</feature>
<sequence>MTADESVARPRPAGPATVHAAGGVDYENVGDEYMRRRQLKRGSAGPVLLIGLGVGYVVAGDYAGWNFGIGEAGWGGMLIAVGLMGLMYTTMCFALAEMASIIPTAGGGYGFARRAMGPWGGFLTGTAVLLEFVLAPAAVVTFIGAYVESLFGISGPWVYAVFYIAFIGLHLYGVSQVLKLMFVIAIVSVIGLLAFCIGMAPFFDTANLFDIAPTDAAGASTFLPFGVIGIWAALPYAMWFFLAVEGVPLASEEARNPVRDVPKGLIGGVLVLLTLAALLLTLGPGGSGASTISGSDNPLIDAMEASSGTTWLSQFVNVIGLVGLVSSFFTITYAYSRQTFALSRAGYLPKVLSLTNGRKTPFLALVVPGLIGFGLSLTGTGDLLILISVFGATVSYILMMLSHIILRVREPKLDRPYRTPGGVVTSGTALLLAVAALTAGFVVEPSVVLWAALAYAVMIAYFALYSRHHLVARAPEEEFAALEQAERELGV</sequence>
<keyword evidence="5 8" id="KW-0812">Transmembrane</keyword>
<dbReference type="InterPro" id="IPR050367">
    <property type="entry name" value="APC_superfamily"/>
</dbReference>
<proteinExistence type="inferred from homology"/>
<evidence type="ECO:0000256" key="2">
    <source>
        <dbReference type="ARBA" id="ARBA00004651"/>
    </source>
</evidence>
<dbReference type="Pfam" id="PF13520">
    <property type="entry name" value="AA_permease_2"/>
    <property type="match status" value="1"/>
</dbReference>
<name>A0A7I7Y631_9MYCO</name>
<dbReference type="NCBIfam" id="TIGR00908">
    <property type="entry name" value="2A0305"/>
    <property type="match status" value="1"/>
</dbReference>
<organism evidence="9 10">
    <name type="scientific">Mycolicibacterium confluentis</name>
    <dbReference type="NCBI Taxonomy" id="28047"/>
    <lineage>
        <taxon>Bacteria</taxon>
        <taxon>Bacillati</taxon>
        <taxon>Actinomycetota</taxon>
        <taxon>Actinomycetes</taxon>
        <taxon>Mycobacteriales</taxon>
        <taxon>Mycobacteriaceae</taxon>
        <taxon>Mycolicibacterium</taxon>
    </lineage>
</organism>
<dbReference type="Proteomes" id="UP000466931">
    <property type="component" value="Chromosome"/>
</dbReference>
<dbReference type="AlphaFoldDB" id="A0A7I7Y631"/>
<feature type="transmembrane region" description="Helical" evidence="8">
    <location>
        <begin position="122"/>
        <end position="147"/>
    </location>
</feature>
<feature type="transmembrane region" description="Helical" evidence="8">
    <location>
        <begin position="422"/>
        <end position="441"/>
    </location>
</feature>
<feature type="transmembrane region" description="Helical" evidence="8">
    <location>
        <begin position="180"/>
        <end position="202"/>
    </location>
</feature>
<keyword evidence="7 8" id="KW-0472">Membrane</keyword>
<evidence type="ECO:0000256" key="7">
    <source>
        <dbReference type="ARBA" id="ARBA00023136"/>
    </source>
</evidence>
<protein>
    <submittedName>
        <fullName evidence="9">Ethanolamine permease</fullName>
    </submittedName>
</protein>
<comment type="function">
    <text evidence="1">Probable amino-acid or metabolite transport protein.</text>
</comment>
<feature type="transmembrane region" description="Helical" evidence="8">
    <location>
        <begin position="265"/>
        <end position="283"/>
    </location>
</feature>
<dbReference type="GO" id="GO:0005886">
    <property type="term" value="C:plasma membrane"/>
    <property type="evidence" value="ECO:0007669"/>
    <property type="project" value="UniProtKB-SubCell"/>
</dbReference>
<comment type="similarity">
    <text evidence="3">Belongs to the amino acid-polyamine-organocation (APC) superfamily.</text>
</comment>
<dbReference type="Gene3D" id="1.20.1740.10">
    <property type="entry name" value="Amino acid/polyamine transporter I"/>
    <property type="match status" value="1"/>
</dbReference>
<evidence type="ECO:0000313" key="9">
    <source>
        <dbReference type="EMBL" id="BBZ36351.1"/>
    </source>
</evidence>
<feature type="transmembrane region" description="Helical" evidence="8">
    <location>
        <begin position="153"/>
        <end position="173"/>
    </location>
</feature>
<dbReference type="EMBL" id="AP022612">
    <property type="protein sequence ID" value="BBZ36351.1"/>
    <property type="molecule type" value="Genomic_DNA"/>
</dbReference>
<feature type="transmembrane region" description="Helical" evidence="8">
    <location>
        <begin position="383"/>
        <end position="401"/>
    </location>
</feature>
<dbReference type="PIRSF" id="PIRSF006060">
    <property type="entry name" value="AA_transporter"/>
    <property type="match status" value="1"/>
</dbReference>
<dbReference type="InterPro" id="IPR002293">
    <property type="entry name" value="AA/rel_permease1"/>
</dbReference>
<evidence type="ECO:0000256" key="1">
    <source>
        <dbReference type="ARBA" id="ARBA00002249"/>
    </source>
</evidence>
<dbReference type="InterPro" id="IPR004757">
    <property type="entry name" value="EtNH_permease"/>
</dbReference>
<keyword evidence="10" id="KW-1185">Reference proteome</keyword>
<evidence type="ECO:0000256" key="6">
    <source>
        <dbReference type="ARBA" id="ARBA00022989"/>
    </source>
</evidence>
<dbReference type="PANTHER" id="PTHR42770:SF7">
    <property type="entry name" value="MEMBRANE PROTEIN"/>
    <property type="match status" value="1"/>
</dbReference>
<dbReference type="GO" id="GO:0022857">
    <property type="term" value="F:transmembrane transporter activity"/>
    <property type="evidence" value="ECO:0007669"/>
    <property type="project" value="InterPro"/>
</dbReference>
<feature type="transmembrane region" description="Helical" evidence="8">
    <location>
        <begin position="447"/>
        <end position="465"/>
    </location>
</feature>
<keyword evidence="6 8" id="KW-1133">Transmembrane helix</keyword>
<evidence type="ECO:0000256" key="3">
    <source>
        <dbReference type="ARBA" id="ARBA00009523"/>
    </source>
</evidence>
<accession>A0A7I7Y631</accession>
<dbReference type="PANTHER" id="PTHR42770">
    <property type="entry name" value="AMINO ACID TRANSPORTER-RELATED"/>
    <property type="match status" value="1"/>
</dbReference>
<reference evidence="9" key="1">
    <citation type="journal article" date="2019" name="Emerg. Microbes Infect.">
        <title>Comprehensive subspecies identification of 175 nontuberculous mycobacteria species based on 7547 genomic profiles.</title>
        <authorList>
            <person name="Matsumoto Y."/>
            <person name="Kinjo T."/>
            <person name="Motooka D."/>
            <person name="Nabeya D."/>
            <person name="Jung N."/>
            <person name="Uechi K."/>
            <person name="Horii T."/>
            <person name="Iida T."/>
            <person name="Fujita J."/>
            <person name="Nakamura S."/>
        </authorList>
    </citation>
    <scope>NUCLEOTIDE SEQUENCE [LARGE SCALE GENOMIC DNA]</scope>
    <source>
        <strain evidence="9">JCM 13671</strain>
    </source>
</reference>
<evidence type="ECO:0000256" key="8">
    <source>
        <dbReference type="SAM" id="Phobius"/>
    </source>
</evidence>
<feature type="transmembrane region" description="Helical" evidence="8">
    <location>
        <begin position="315"/>
        <end position="335"/>
    </location>
</feature>
<reference evidence="9" key="2">
    <citation type="submission" date="2020-02" db="EMBL/GenBank/DDBJ databases">
        <authorList>
            <person name="Matsumoto Y."/>
            <person name="Motooka D."/>
            <person name="Nakamura S."/>
        </authorList>
    </citation>
    <scope>NUCLEOTIDE SEQUENCE</scope>
    <source>
        <strain evidence="9">JCM 13671</strain>
    </source>
</reference>
<evidence type="ECO:0000313" key="10">
    <source>
        <dbReference type="Proteomes" id="UP000466931"/>
    </source>
</evidence>
<feature type="transmembrane region" description="Helical" evidence="8">
    <location>
        <begin position="360"/>
        <end position="377"/>
    </location>
</feature>
<comment type="subcellular location">
    <subcellularLocation>
        <location evidence="2">Cell membrane</location>
        <topology evidence="2">Multi-pass membrane protein</topology>
    </subcellularLocation>
</comment>
<feature type="transmembrane region" description="Helical" evidence="8">
    <location>
        <begin position="222"/>
        <end position="244"/>
    </location>
</feature>
<gene>
    <name evidence="9" type="ORF">MCNF_49560</name>
</gene>
<feature type="transmembrane region" description="Helical" evidence="8">
    <location>
        <begin position="77"/>
        <end position="102"/>
    </location>
</feature>
<evidence type="ECO:0000256" key="4">
    <source>
        <dbReference type="ARBA" id="ARBA00022475"/>
    </source>
</evidence>
<keyword evidence="4" id="KW-1003">Cell membrane</keyword>